<dbReference type="PRINTS" id="PR01535">
    <property type="entry name" value="VOMERONASL2R"/>
</dbReference>
<dbReference type="CDD" id="cd06365">
    <property type="entry name" value="PBP1_pheromone_receptor"/>
    <property type="match status" value="1"/>
</dbReference>
<dbReference type="PhylomeDB" id="E9Q4X4"/>
<dbReference type="HOGENOM" id="CLU_005389_5_0_1"/>
<comment type="similarity">
    <text evidence="2">Belongs to the G-protein coupled receptor 3 family.</text>
</comment>
<dbReference type="FunFam" id="3.40.50.2300:FF:000024">
    <property type="entry name" value="Vomeronasal 2, receptor 73"/>
    <property type="match status" value="1"/>
</dbReference>
<evidence type="ECO:0000256" key="12">
    <source>
        <dbReference type="SAM" id="Phobius"/>
    </source>
</evidence>
<dbReference type="Pfam" id="PF01094">
    <property type="entry name" value="ANF_receptor"/>
    <property type="match status" value="1"/>
</dbReference>
<dbReference type="ExpressionAtlas" id="E9Q4X4">
    <property type="expression patterns" value="baseline and differential"/>
</dbReference>
<dbReference type="InterPro" id="IPR000068">
    <property type="entry name" value="GPCR_3_Ca_sens_rcpt-rel"/>
</dbReference>
<reference evidence="15 17" key="1">
    <citation type="journal article" date="2009" name="PLoS Biol.">
        <title>Lineage-specific biology revealed by a finished genome assembly of the mouse.</title>
        <authorList>
            <consortium name="Mouse Genome Sequencing Consortium"/>
            <person name="Church D.M."/>
            <person name="Goodstadt L."/>
            <person name="Hillier L.W."/>
            <person name="Zody M.C."/>
            <person name="Goldstein S."/>
            <person name="She X."/>
            <person name="Bult C.J."/>
            <person name="Agarwala R."/>
            <person name="Cherry J.L."/>
            <person name="DiCuccio M."/>
            <person name="Hlavina W."/>
            <person name="Kapustin Y."/>
            <person name="Meric P."/>
            <person name="Maglott D."/>
            <person name="Birtle Z."/>
            <person name="Marques A.C."/>
            <person name="Graves T."/>
            <person name="Zhou S."/>
            <person name="Teague B."/>
            <person name="Potamousis K."/>
            <person name="Churas C."/>
            <person name="Place M."/>
            <person name="Herschleb J."/>
            <person name="Runnheim R."/>
            <person name="Forrest D."/>
            <person name="Amos-Landgraf J."/>
            <person name="Schwartz D.C."/>
            <person name="Cheng Z."/>
            <person name="Lindblad-Toh K."/>
            <person name="Eichler E.E."/>
            <person name="Ponting C.P."/>
        </authorList>
    </citation>
    <scope>NUCLEOTIDE SEQUENCE [LARGE SCALE GENOMIC DNA]</scope>
    <source>
        <strain evidence="15 17">C57BL/6J</strain>
    </source>
</reference>
<dbReference type="PANTHER" id="PTHR24061">
    <property type="entry name" value="CALCIUM-SENSING RECEPTOR-RELATED"/>
    <property type="match status" value="1"/>
</dbReference>
<feature type="transmembrane region" description="Helical" evidence="12">
    <location>
        <begin position="789"/>
        <end position="809"/>
    </location>
</feature>
<dbReference type="Gene3D" id="3.40.50.2300">
    <property type="match status" value="2"/>
</dbReference>
<dbReference type="InterPro" id="IPR011500">
    <property type="entry name" value="GPCR_3_9-Cys_dom"/>
</dbReference>
<sequence length="861" mass="98750">MKKLRTFTISFWLLKFSLILCHVTEPICFWRIKNNKDNDGDLRSDCNYFLWTFEETTEINFYNIVDFRIPTRRYEFFLVLFFATDEINKNPDLLPNISLIFWLFGGQCEDEWGVLDTNYSQNNINVKFINYDCLSPNCYIDLTGPSWKTSLKLPNILTIIVLMWMSHPLFYILQVFFGSFNPNLSDHDQFPYVHQVATKDTLLSHAMVSLMLHFRWTWIGMVISDDDQGIQFLSDLREEMQRHGICLAFVNMIPENMQIYMTRAKIYDKQIMESTAKVAIIYGEMNSSLEVSFRRWEDLGVRRIWITTSQWDVITNKNDFSLDFFHGTVTFEHHHSEIAKFKNFMQTINTDKYPVNISESILGWNYFNCSTSMNSYSKMDHLTFNNTSEWTALHKYDMALSEEGYNLYNAVYAVAHTYHELILLQVESQQMAVPKGTFTDCQQVSSMLKSRIFTNPVGELVNMKHRENQCADYDIFIIWNFSQGLGLKVKIGSYLHCYPRSQQLHISEDLEWVTGGSSVPSSMCSMTCTAGFRKIHQNETADCCFDCVQCPENEVSNETADMEQCVRCPDDKYANLEKTHCLQRAVSFLAYEDPLGIALGCMALFLSALTVLVLVTFVKYKDTPIVKANNRILSYILLISLVFCFLCSLLFIGHPNQATCILQQTTFGVFFTVAISTVLAKTITVLMAFKLTTPGRRMRGMLASGAPNLVIPICTLIQLVFCGIWLVTSPPFIDRDTQSEYGKTIIICNKGSVIAFHFVLGYLGSLALGSFTVAFLARNLPDRFNEAKFLTFSMLVFCSVWITFLPVYHSTRGTVMVVVEVFSILASSAGLLGCIFLPKCCVILVRLDSNFLQKYEHKLPS</sequence>
<feature type="transmembrane region" description="Helical" evidence="12">
    <location>
        <begin position="595"/>
        <end position="620"/>
    </location>
</feature>
<dbReference type="VEuPathDB" id="HostDB:ENSMUSG00000091450"/>
<comment type="subcellular location">
    <subcellularLocation>
        <location evidence="1">Cell membrane</location>
        <topology evidence="1">Multi-pass membrane protein</topology>
    </subcellularLocation>
</comment>
<dbReference type="InterPro" id="IPR001828">
    <property type="entry name" value="ANF_lig-bd_rcpt"/>
</dbReference>
<feature type="chain" id="PRO_5003243092" evidence="13">
    <location>
        <begin position="22"/>
        <end position="861"/>
    </location>
</feature>
<keyword evidence="6 12" id="KW-1133">Transmembrane helix</keyword>
<dbReference type="jPOST" id="E9Q4X4"/>
<dbReference type="SUPFAM" id="SSF53822">
    <property type="entry name" value="Periplasmic binding protein-like I"/>
    <property type="match status" value="1"/>
</dbReference>
<dbReference type="InterPro" id="IPR038550">
    <property type="entry name" value="GPCR_3_9-Cys_sf"/>
</dbReference>
<dbReference type="InterPro" id="IPR000337">
    <property type="entry name" value="GPCR_3"/>
</dbReference>
<evidence type="ECO:0000256" key="2">
    <source>
        <dbReference type="ARBA" id="ARBA00007242"/>
    </source>
</evidence>
<dbReference type="AGR" id="MGI:3643806"/>
<gene>
    <name evidence="15 16" type="primary">Vmn2r11</name>
</gene>
<feature type="transmembrane region" description="Helical" evidence="12">
    <location>
        <begin position="753"/>
        <end position="777"/>
    </location>
</feature>
<dbReference type="PhosphoSitePlus" id="E9Q4X4"/>
<feature type="transmembrane region" description="Helical" evidence="12">
    <location>
        <begin position="821"/>
        <end position="845"/>
    </location>
</feature>
<dbReference type="Pfam" id="PF07562">
    <property type="entry name" value="NCD3G"/>
    <property type="match status" value="1"/>
</dbReference>
<keyword evidence="17" id="KW-1185">Reference proteome</keyword>
<evidence type="ECO:0000256" key="9">
    <source>
        <dbReference type="ARBA" id="ARBA00023170"/>
    </source>
</evidence>
<dbReference type="FunFam" id="2.10.50.30:FF:000002">
    <property type="entry name" value="Vomeronasal 2 receptor, h1"/>
    <property type="match status" value="1"/>
</dbReference>
<dbReference type="MGI" id="MGI:3643806">
    <property type="gene designation" value="Vmn2r11"/>
</dbReference>
<evidence type="ECO:0000259" key="14">
    <source>
        <dbReference type="PROSITE" id="PS50259"/>
    </source>
</evidence>
<keyword evidence="5 13" id="KW-0732">Signal</keyword>
<dbReference type="OrthoDB" id="5984008at2759"/>
<dbReference type="InterPro" id="IPR017978">
    <property type="entry name" value="GPCR_3_C"/>
</dbReference>
<name>E9Q4X4_MOUSE</name>
<feature type="domain" description="G-protein coupled receptors family 3 profile" evidence="14">
    <location>
        <begin position="595"/>
        <end position="859"/>
    </location>
</feature>
<dbReference type="eggNOG" id="KOG1056">
    <property type="taxonomic scope" value="Eukaryota"/>
</dbReference>
<dbReference type="RNAct" id="E9Q4X4">
    <property type="molecule type" value="protein"/>
</dbReference>
<organism evidence="15 17">
    <name type="scientific">Mus musculus</name>
    <name type="common">Mouse</name>
    <dbReference type="NCBI Taxonomy" id="10090"/>
    <lineage>
        <taxon>Eukaryota</taxon>
        <taxon>Metazoa</taxon>
        <taxon>Chordata</taxon>
        <taxon>Craniata</taxon>
        <taxon>Vertebrata</taxon>
        <taxon>Euteleostomi</taxon>
        <taxon>Mammalia</taxon>
        <taxon>Eutheria</taxon>
        <taxon>Euarchontoglires</taxon>
        <taxon>Glires</taxon>
        <taxon>Rodentia</taxon>
        <taxon>Myomorpha</taxon>
        <taxon>Muroidea</taxon>
        <taxon>Muridae</taxon>
        <taxon>Murinae</taxon>
        <taxon>Mus</taxon>
        <taxon>Mus</taxon>
    </lineage>
</organism>
<dbReference type="Ensembl" id="ENSMUST00000164875.3">
    <property type="protein sequence ID" value="ENSMUSP00000133218.2"/>
    <property type="gene ID" value="ENSMUSG00000091450.4"/>
</dbReference>
<feature type="signal peptide" evidence="13">
    <location>
        <begin position="1"/>
        <end position="21"/>
    </location>
</feature>
<evidence type="ECO:0000256" key="1">
    <source>
        <dbReference type="ARBA" id="ARBA00004651"/>
    </source>
</evidence>
<evidence type="ECO:0000256" key="6">
    <source>
        <dbReference type="ARBA" id="ARBA00022989"/>
    </source>
</evidence>
<dbReference type="GO" id="GO:0005886">
    <property type="term" value="C:plasma membrane"/>
    <property type="evidence" value="ECO:0000318"/>
    <property type="project" value="GO_Central"/>
</dbReference>
<dbReference type="STRING" id="10090.ENSMUSP00000133218"/>
<dbReference type="Pfam" id="PF00003">
    <property type="entry name" value="7tm_3"/>
    <property type="match status" value="1"/>
</dbReference>
<reference evidence="15" key="3">
    <citation type="submission" date="2025-08" db="UniProtKB">
        <authorList>
            <consortium name="Ensembl"/>
        </authorList>
    </citation>
    <scope>IDENTIFICATION</scope>
    <source>
        <strain evidence="15">C57BL/6J</strain>
    </source>
</reference>
<reference evidence="15" key="4">
    <citation type="submission" date="2025-09" db="UniProtKB">
        <authorList>
            <consortium name="Ensembl"/>
        </authorList>
    </citation>
    <scope>IDENTIFICATION</scope>
    <source>
        <strain evidence="15">C57BL/6J</strain>
    </source>
</reference>
<keyword evidence="4 12" id="KW-0812">Transmembrane</keyword>
<dbReference type="iPTMnet" id="E9Q4X4"/>
<evidence type="ECO:0000256" key="11">
    <source>
        <dbReference type="ARBA" id="ARBA00023224"/>
    </source>
</evidence>
<keyword evidence="7" id="KW-0297">G-protein coupled receptor</keyword>
<dbReference type="AlphaFoldDB" id="E9Q4X4"/>
<dbReference type="PRINTS" id="PR00248">
    <property type="entry name" value="GPCRMGR"/>
</dbReference>
<dbReference type="GO" id="GO:0004930">
    <property type="term" value="F:G protein-coupled receptor activity"/>
    <property type="evidence" value="ECO:0000318"/>
    <property type="project" value="GO_Central"/>
</dbReference>
<evidence type="ECO:0000313" key="17">
    <source>
        <dbReference type="Proteomes" id="UP000000589"/>
    </source>
</evidence>
<dbReference type="CDD" id="cd15283">
    <property type="entry name" value="7tmC_V2R_pheromone"/>
    <property type="match status" value="1"/>
</dbReference>
<dbReference type="InParanoid" id="E9Q4X4"/>
<accession>E9Q4X4</accession>
<reference evidence="15 17" key="2">
    <citation type="journal article" date="2011" name="PLoS Biol.">
        <title>Modernizing reference genome assemblies.</title>
        <authorList>
            <person name="Church D.M."/>
            <person name="Schneider V.A."/>
            <person name="Graves T."/>
            <person name="Auger K."/>
            <person name="Cunningham F."/>
            <person name="Bouk N."/>
            <person name="Chen H.C."/>
            <person name="Agarwala R."/>
            <person name="McLaren W.M."/>
            <person name="Ritchie G.R."/>
            <person name="Albracht D."/>
            <person name="Kremitzki M."/>
            <person name="Rock S."/>
            <person name="Kotkiewicz H."/>
            <person name="Kremitzki C."/>
            <person name="Wollam A."/>
            <person name="Trani L."/>
            <person name="Fulton L."/>
            <person name="Fulton R."/>
            <person name="Matthews L."/>
            <person name="Whitehead S."/>
            <person name="Chow W."/>
            <person name="Torrance J."/>
            <person name="Dunn M."/>
            <person name="Harden G."/>
            <person name="Threadgold G."/>
            <person name="Wood J."/>
            <person name="Collins J."/>
            <person name="Heath P."/>
            <person name="Griffiths G."/>
            <person name="Pelan S."/>
            <person name="Grafham D."/>
            <person name="Eichler E.E."/>
            <person name="Weinstock G."/>
            <person name="Mardis E.R."/>
            <person name="Wilson R.K."/>
            <person name="Howe K."/>
            <person name="Flicek P."/>
            <person name="Hubbard T."/>
        </authorList>
    </citation>
    <scope>NUCLEOTIDE SEQUENCE [LARGE SCALE GENOMIC DNA]</scope>
    <source>
        <strain evidence="15 17">C57BL/6J</strain>
    </source>
</reference>
<dbReference type="OMA" id="CFECAED"/>
<evidence type="ECO:0000256" key="8">
    <source>
        <dbReference type="ARBA" id="ARBA00023136"/>
    </source>
</evidence>
<feature type="transmembrane region" description="Helical" evidence="12">
    <location>
        <begin position="709"/>
        <end position="733"/>
    </location>
</feature>
<feature type="transmembrane region" description="Helical" evidence="12">
    <location>
        <begin position="665"/>
        <end position="689"/>
    </location>
</feature>
<dbReference type="InterPro" id="IPR004073">
    <property type="entry name" value="GPCR_3_vmron_rcpt_2"/>
</dbReference>
<dbReference type="BioGRID-ORCS" id="384219">
    <property type="hits" value="1 hit in 70 CRISPR screens"/>
</dbReference>
<dbReference type="InterPro" id="IPR028082">
    <property type="entry name" value="Peripla_BP_I"/>
</dbReference>
<evidence type="ECO:0000256" key="3">
    <source>
        <dbReference type="ARBA" id="ARBA00022475"/>
    </source>
</evidence>
<keyword evidence="9" id="KW-0675">Receptor</keyword>
<keyword evidence="11" id="KW-0807">Transducer</keyword>
<dbReference type="PaxDb" id="10090-ENSMUSP00000133218"/>
<dbReference type="Gene3D" id="2.10.50.30">
    <property type="entry name" value="GPCR, family 3, nine cysteines domain"/>
    <property type="match status" value="1"/>
</dbReference>
<dbReference type="Bgee" id="ENSMUSG00000091450">
    <property type="expression patterns" value="Expressed in white adipose tissue"/>
</dbReference>
<keyword evidence="8 12" id="KW-0472">Membrane</keyword>
<keyword evidence="3" id="KW-1003">Cell membrane</keyword>
<evidence type="ECO:0000256" key="5">
    <source>
        <dbReference type="ARBA" id="ARBA00022729"/>
    </source>
</evidence>
<evidence type="ECO:0000256" key="10">
    <source>
        <dbReference type="ARBA" id="ARBA00023180"/>
    </source>
</evidence>
<evidence type="ECO:0000313" key="16">
    <source>
        <dbReference type="MGI" id="MGI:3643806"/>
    </source>
</evidence>
<feature type="transmembrane region" description="Helical" evidence="12">
    <location>
        <begin position="632"/>
        <end position="653"/>
    </location>
</feature>
<dbReference type="Proteomes" id="UP000000589">
    <property type="component" value="Chromosome 5"/>
</dbReference>
<dbReference type="PANTHER" id="PTHR24061:SF411">
    <property type="entry name" value="VOMERONASAL 2, RECEPTOR 10-RELATED"/>
    <property type="match status" value="1"/>
</dbReference>
<dbReference type="GeneTree" id="ENSGT00950000183069"/>
<keyword evidence="10" id="KW-0325">Glycoprotein</keyword>
<proteinExistence type="inferred from homology"/>
<dbReference type="SMR" id="E9Q4X4"/>
<dbReference type="PROSITE" id="PS50259">
    <property type="entry name" value="G_PROTEIN_RECEP_F3_4"/>
    <property type="match status" value="1"/>
</dbReference>
<protein>
    <submittedName>
        <fullName evidence="15">Vomeronasal 2, receptor 11</fullName>
    </submittedName>
</protein>
<dbReference type="UCSC" id="uc009vdi.1">
    <property type="organism name" value="mouse"/>
</dbReference>
<evidence type="ECO:0000313" key="15">
    <source>
        <dbReference type="Ensembl" id="ENSMUSP00000133218.2"/>
    </source>
</evidence>
<evidence type="ECO:0000256" key="4">
    <source>
        <dbReference type="ARBA" id="ARBA00022692"/>
    </source>
</evidence>
<evidence type="ECO:0000256" key="7">
    <source>
        <dbReference type="ARBA" id="ARBA00023040"/>
    </source>
</evidence>
<evidence type="ECO:0000256" key="13">
    <source>
        <dbReference type="SAM" id="SignalP"/>
    </source>
</evidence>